<evidence type="ECO:0000256" key="2">
    <source>
        <dbReference type="ARBA" id="ARBA00022730"/>
    </source>
</evidence>
<dbReference type="PANTHER" id="PTHR12903">
    <property type="entry name" value="MITOCHONDRIAL RIBOSOMAL PROTEIN L24"/>
    <property type="match status" value="1"/>
</dbReference>
<evidence type="ECO:0000313" key="11">
    <source>
        <dbReference type="EMBL" id="OGD64906.1"/>
    </source>
</evidence>
<evidence type="ECO:0000256" key="7">
    <source>
        <dbReference type="ARBA" id="ARBA00058688"/>
    </source>
</evidence>
<dbReference type="CDD" id="cd06089">
    <property type="entry name" value="KOW_RPL26"/>
    <property type="match status" value="1"/>
</dbReference>
<accession>A0A1F5ECA7</accession>
<keyword evidence="2 8" id="KW-0699">rRNA-binding</keyword>
<dbReference type="Gene3D" id="2.30.30.30">
    <property type="match status" value="1"/>
</dbReference>
<dbReference type="Pfam" id="PF00467">
    <property type="entry name" value="KOW"/>
    <property type="match status" value="1"/>
</dbReference>
<evidence type="ECO:0000256" key="8">
    <source>
        <dbReference type="HAMAP-Rule" id="MF_01326"/>
    </source>
</evidence>
<name>A0A1F5ECA7_9BACT</name>
<dbReference type="NCBIfam" id="TIGR01079">
    <property type="entry name" value="rplX_bact"/>
    <property type="match status" value="1"/>
</dbReference>
<organism evidence="11 12">
    <name type="scientific">Candidatus Berkelbacteria bacterium RIFCSPLOWO2_01_FULL_50_28</name>
    <dbReference type="NCBI Taxonomy" id="1797471"/>
    <lineage>
        <taxon>Bacteria</taxon>
        <taxon>Candidatus Berkelbacteria</taxon>
    </lineage>
</organism>
<dbReference type="FunFam" id="2.30.30.30:FF:000004">
    <property type="entry name" value="50S ribosomal protein L24"/>
    <property type="match status" value="1"/>
</dbReference>
<proteinExistence type="inferred from homology"/>
<evidence type="ECO:0000313" key="12">
    <source>
        <dbReference type="Proteomes" id="UP000177481"/>
    </source>
</evidence>
<evidence type="ECO:0000256" key="3">
    <source>
        <dbReference type="ARBA" id="ARBA00022884"/>
    </source>
</evidence>
<dbReference type="GO" id="GO:1990904">
    <property type="term" value="C:ribonucleoprotein complex"/>
    <property type="evidence" value="ECO:0007669"/>
    <property type="project" value="UniProtKB-KW"/>
</dbReference>
<dbReference type="InterPro" id="IPR014722">
    <property type="entry name" value="Rib_uL2_dom2"/>
</dbReference>
<evidence type="ECO:0000256" key="9">
    <source>
        <dbReference type="RuleBase" id="RU003477"/>
    </source>
</evidence>
<comment type="caution">
    <text evidence="11">The sequence shown here is derived from an EMBL/GenBank/DDBJ whole genome shotgun (WGS) entry which is preliminary data.</text>
</comment>
<dbReference type="HAMAP" id="MF_01326_B">
    <property type="entry name" value="Ribosomal_uL24_B"/>
    <property type="match status" value="1"/>
</dbReference>
<evidence type="ECO:0000256" key="4">
    <source>
        <dbReference type="ARBA" id="ARBA00022980"/>
    </source>
</evidence>
<evidence type="ECO:0000259" key="10">
    <source>
        <dbReference type="SMART" id="SM00739"/>
    </source>
</evidence>
<comment type="similarity">
    <text evidence="1 8 9">Belongs to the universal ribosomal protein uL24 family.</text>
</comment>
<gene>
    <name evidence="8" type="primary">rplX</name>
    <name evidence="11" type="ORF">A3A71_02575</name>
</gene>
<feature type="domain" description="KOW" evidence="10">
    <location>
        <begin position="2"/>
        <end position="29"/>
    </location>
</feature>
<dbReference type="GO" id="GO:0005840">
    <property type="term" value="C:ribosome"/>
    <property type="evidence" value="ECO:0007669"/>
    <property type="project" value="UniProtKB-KW"/>
</dbReference>
<dbReference type="InterPro" id="IPR003256">
    <property type="entry name" value="Ribosomal_uL24"/>
</dbReference>
<dbReference type="GO" id="GO:0019843">
    <property type="term" value="F:rRNA binding"/>
    <property type="evidence" value="ECO:0007669"/>
    <property type="project" value="UniProtKB-UniRule"/>
</dbReference>
<dbReference type="Proteomes" id="UP000177481">
    <property type="component" value="Unassembled WGS sequence"/>
</dbReference>
<keyword evidence="4 8" id="KW-0689">Ribosomal protein</keyword>
<comment type="function">
    <text evidence="7 8">One of the proteins that surrounds the polypeptide exit tunnel on the outside of the subunit.</text>
</comment>
<sequence>MRVLKGDKVLVIAGKDRGKTGVVERVLPKKNRLVIAGINVVKKHLKRSAKNPQGGIIDKSLPLHASNVMLLDPSRAKPTRVGWRFEGKKKIRFSKLSNEPIEIKKND</sequence>
<dbReference type="GO" id="GO:0006412">
    <property type="term" value="P:translation"/>
    <property type="evidence" value="ECO:0007669"/>
    <property type="project" value="UniProtKB-UniRule"/>
</dbReference>
<dbReference type="InterPro" id="IPR041988">
    <property type="entry name" value="Ribosomal_uL24_KOW"/>
</dbReference>
<comment type="function">
    <text evidence="8">One of two assembly initiator proteins, it binds directly to the 5'-end of the 23S rRNA, where it nucleates assembly of the 50S subunit.</text>
</comment>
<comment type="subunit">
    <text evidence="8">Part of the 50S ribosomal subunit.</text>
</comment>
<dbReference type="PROSITE" id="PS01108">
    <property type="entry name" value="RIBOSOMAL_L24"/>
    <property type="match status" value="1"/>
</dbReference>
<protein>
    <recommendedName>
        <fullName evidence="6 8">Large ribosomal subunit protein uL24</fullName>
    </recommendedName>
</protein>
<evidence type="ECO:0000256" key="6">
    <source>
        <dbReference type="ARBA" id="ARBA00035206"/>
    </source>
</evidence>
<dbReference type="GO" id="GO:0003735">
    <property type="term" value="F:structural constituent of ribosome"/>
    <property type="evidence" value="ECO:0007669"/>
    <property type="project" value="InterPro"/>
</dbReference>
<dbReference type="STRING" id="1797471.A3A71_02575"/>
<evidence type="ECO:0000256" key="5">
    <source>
        <dbReference type="ARBA" id="ARBA00023274"/>
    </source>
</evidence>
<dbReference type="EMBL" id="MEZX01000002">
    <property type="protein sequence ID" value="OGD64906.1"/>
    <property type="molecule type" value="Genomic_DNA"/>
</dbReference>
<keyword evidence="3 8" id="KW-0694">RNA-binding</keyword>
<evidence type="ECO:0000256" key="1">
    <source>
        <dbReference type="ARBA" id="ARBA00010618"/>
    </source>
</evidence>
<dbReference type="InterPro" id="IPR005825">
    <property type="entry name" value="Ribosomal_uL24_CS"/>
</dbReference>
<dbReference type="Pfam" id="PF17136">
    <property type="entry name" value="ribosomal_L24"/>
    <property type="match status" value="1"/>
</dbReference>
<keyword evidence="5 8" id="KW-0687">Ribonucleoprotein</keyword>
<reference evidence="11 12" key="1">
    <citation type="journal article" date="2016" name="Nat. Commun.">
        <title>Thousands of microbial genomes shed light on interconnected biogeochemical processes in an aquifer system.</title>
        <authorList>
            <person name="Anantharaman K."/>
            <person name="Brown C.T."/>
            <person name="Hug L.A."/>
            <person name="Sharon I."/>
            <person name="Castelle C.J."/>
            <person name="Probst A.J."/>
            <person name="Thomas B.C."/>
            <person name="Singh A."/>
            <person name="Wilkins M.J."/>
            <person name="Karaoz U."/>
            <person name="Brodie E.L."/>
            <person name="Williams K.H."/>
            <person name="Hubbard S.S."/>
            <person name="Banfield J.F."/>
        </authorList>
    </citation>
    <scope>NUCLEOTIDE SEQUENCE [LARGE SCALE GENOMIC DNA]</scope>
</reference>
<dbReference type="InterPro" id="IPR057264">
    <property type="entry name" value="Ribosomal_uL24_C"/>
</dbReference>
<dbReference type="SUPFAM" id="SSF50104">
    <property type="entry name" value="Translation proteins SH3-like domain"/>
    <property type="match status" value="1"/>
</dbReference>
<dbReference type="SMART" id="SM00739">
    <property type="entry name" value="KOW"/>
    <property type="match status" value="1"/>
</dbReference>
<dbReference type="InterPro" id="IPR005824">
    <property type="entry name" value="KOW"/>
</dbReference>
<dbReference type="AlphaFoldDB" id="A0A1F5ECA7"/>
<dbReference type="InterPro" id="IPR008991">
    <property type="entry name" value="Translation_prot_SH3-like_sf"/>
</dbReference>